<dbReference type="GO" id="GO:0016301">
    <property type="term" value="F:kinase activity"/>
    <property type="evidence" value="ECO:0007669"/>
    <property type="project" value="InterPro"/>
</dbReference>
<protein>
    <recommendedName>
        <fullName evidence="1">Fido domain-containing protein</fullName>
    </recommendedName>
</protein>
<name>A0A133UMM4_9EURY</name>
<dbReference type="PROSITE" id="PS51459">
    <property type="entry name" value="FIDO"/>
    <property type="match status" value="1"/>
</dbReference>
<dbReference type="EMBL" id="LHXO01000013">
    <property type="protein sequence ID" value="KXA95495.1"/>
    <property type="molecule type" value="Genomic_DNA"/>
</dbReference>
<accession>A0A133UMM4</accession>
<feature type="domain" description="Fido" evidence="1">
    <location>
        <begin position="6"/>
        <end position="126"/>
    </location>
</feature>
<keyword evidence="3" id="KW-1185">Reference proteome</keyword>
<sequence>MFERPLTEESIKILHKWVLKNDPNAEKGILSEGTIQGSIDRAQGDFYGEEQFEDIFEKTAVLIHSIVMFHPFIDGNKRTALISSFFFLLFHGYGLNIVKEEIIRILIDIADGEIEDIHTTAEWLRKHSKEFGLRSKALLFLYRIFNSEIDLSPLEEFGALSKIMNGILSEMEKEWPE</sequence>
<dbReference type="NCBIfam" id="TIGR01550">
    <property type="entry name" value="DOC_P1"/>
    <property type="match status" value="1"/>
</dbReference>
<dbReference type="AlphaFoldDB" id="A0A133UMM4"/>
<dbReference type="InterPro" id="IPR003812">
    <property type="entry name" value="Fido"/>
</dbReference>
<dbReference type="Proteomes" id="UP000070284">
    <property type="component" value="Unassembled WGS sequence"/>
</dbReference>
<dbReference type="PANTHER" id="PTHR39426">
    <property type="entry name" value="HOMOLOGY TO DEATH-ON-CURING PROTEIN OF PHAGE P1"/>
    <property type="match status" value="1"/>
</dbReference>
<dbReference type="Gene3D" id="1.20.120.1870">
    <property type="entry name" value="Fic/DOC protein, Fido domain"/>
    <property type="match status" value="1"/>
</dbReference>
<proteinExistence type="predicted"/>
<dbReference type="InterPro" id="IPR053737">
    <property type="entry name" value="Type_II_TA_Toxin"/>
</dbReference>
<dbReference type="InterPro" id="IPR036597">
    <property type="entry name" value="Fido-like_dom_sf"/>
</dbReference>
<gene>
    <name evidence="2" type="ORF">AKJ65_01625</name>
</gene>
<dbReference type="Pfam" id="PF02661">
    <property type="entry name" value="Fic"/>
    <property type="match status" value="1"/>
</dbReference>
<comment type="caution">
    <text evidence="2">The sequence shown here is derived from an EMBL/GenBank/DDBJ whole genome shotgun (WGS) entry which is preliminary data.</text>
</comment>
<evidence type="ECO:0000313" key="2">
    <source>
        <dbReference type="EMBL" id="KXA95495.1"/>
    </source>
</evidence>
<dbReference type="PANTHER" id="PTHR39426:SF1">
    <property type="entry name" value="HOMOLOGY TO DEATH-ON-CURING PROTEIN OF PHAGE P1"/>
    <property type="match status" value="1"/>
</dbReference>
<reference evidence="2 3" key="1">
    <citation type="journal article" date="2016" name="Sci. Rep.">
        <title>Metabolic traits of an uncultured archaeal lineage -MSBL1- from brine pools of the Red Sea.</title>
        <authorList>
            <person name="Mwirichia R."/>
            <person name="Alam I."/>
            <person name="Rashid M."/>
            <person name="Vinu M."/>
            <person name="Ba-Alawi W."/>
            <person name="Anthony Kamau A."/>
            <person name="Kamanda Ngugi D."/>
            <person name="Goker M."/>
            <person name="Klenk H.P."/>
            <person name="Bajic V."/>
            <person name="Stingl U."/>
        </authorList>
    </citation>
    <scope>NUCLEOTIDE SEQUENCE [LARGE SCALE GENOMIC DNA]</scope>
    <source>
        <strain evidence="2">SCGC-AAA259E19</strain>
    </source>
</reference>
<dbReference type="SUPFAM" id="SSF140931">
    <property type="entry name" value="Fic-like"/>
    <property type="match status" value="1"/>
</dbReference>
<organism evidence="2 3">
    <name type="scientific">candidate division MSBL1 archaeon SCGC-AAA259E19</name>
    <dbReference type="NCBI Taxonomy" id="1698264"/>
    <lineage>
        <taxon>Archaea</taxon>
        <taxon>Methanobacteriati</taxon>
        <taxon>Methanobacteriota</taxon>
        <taxon>candidate division MSBL1</taxon>
    </lineage>
</organism>
<evidence type="ECO:0000259" key="1">
    <source>
        <dbReference type="PROSITE" id="PS51459"/>
    </source>
</evidence>
<dbReference type="InterPro" id="IPR006440">
    <property type="entry name" value="Doc"/>
</dbReference>
<evidence type="ECO:0000313" key="3">
    <source>
        <dbReference type="Proteomes" id="UP000070284"/>
    </source>
</evidence>